<dbReference type="SMART" id="SM00842">
    <property type="entry name" value="FtsA"/>
    <property type="match status" value="1"/>
</dbReference>
<reference evidence="2 3" key="1">
    <citation type="submission" date="2019-03" db="EMBL/GenBank/DDBJ databases">
        <title>Genomics of glacier-inhabiting Cryobacterium strains.</title>
        <authorList>
            <person name="Liu Q."/>
            <person name="Xin Y.-H."/>
        </authorList>
    </citation>
    <scope>NUCLEOTIDE SEQUENCE [LARGE SCALE GENOMIC DNA]</scope>
    <source>
        <strain evidence="2 3">TMT1-23-1</strain>
    </source>
</reference>
<evidence type="ECO:0000313" key="3">
    <source>
        <dbReference type="Proteomes" id="UP000297853"/>
    </source>
</evidence>
<dbReference type="Pfam" id="PF11104">
    <property type="entry name" value="PilM_2"/>
    <property type="match status" value="1"/>
</dbReference>
<gene>
    <name evidence="2" type="primary">pilM</name>
    <name evidence="2" type="ORF">E3T28_01905</name>
</gene>
<evidence type="ECO:0000259" key="1">
    <source>
        <dbReference type="SMART" id="SM00842"/>
    </source>
</evidence>
<dbReference type="RefSeq" id="WP_134427399.1">
    <property type="nucleotide sequence ID" value="NZ_SOGQ01000012.1"/>
</dbReference>
<dbReference type="InterPro" id="IPR005883">
    <property type="entry name" value="PilM"/>
</dbReference>
<dbReference type="InterPro" id="IPR050696">
    <property type="entry name" value="FtsA/MreB"/>
</dbReference>
<protein>
    <submittedName>
        <fullName evidence="2">Type IV pilus assembly protein PilM</fullName>
    </submittedName>
</protein>
<dbReference type="Proteomes" id="UP000297853">
    <property type="component" value="Unassembled WGS sequence"/>
</dbReference>
<name>A0ABY2JIX6_9MICO</name>
<dbReference type="InterPro" id="IPR043129">
    <property type="entry name" value="ATPase_NBD"/>
</dbReference>
<dbReference type="SUPFAM" id="SSF53067">
    <property type="entry name" value="Actin-like ATPase domain"/>
    <property type="match status" value="2"/>
</dbReference>
<dbReference type="CDD" id="cd24049">
    <property type="entry name" value="ASKHA_NBD_PilM"/>
    <property type="match status" value="1"/>
</dbReference>
<dbReference type="PANTHER" id="PTHR32432:SF3">
    <property type="entry name" value="ETHANOLAMINE UTILIZATION PROTEIN EUTJ"/>
    <property type="match status" value="1"/>
</dbReference>
<keyword evidence="3" id="KW-1185">Reference proteome</keyword>
<dbReference type="PANTHER" id="PTHR32432">
    <property type="entry name" value="CELL DIVISION PROTEIN FTSA-RELATED"/>
    <property type="match status" value="1"/>
</dbReference>
<dbReference type="Gene3D" id="3.30.1490.300">
    <property type="match status" value="1"/>
</dbReference>
<dbReference type="PIRSF" id="PIRSF019169">
    <property type="entry name" value="PilM"/>
    <property type="match status" value="1"/>
</dbReference>
<proteinExistence type="predicted"/>
<dbReference type="EMBL" id="SOGQ01000012">
    <property type="protein sequence ID" value="TFD04745.1"/>
    <property type="molecule type" value="Genomic_DNA"/>
</dbReference>
<dbReference type="Gene3D" id="3.30.420.40">
    <property type="match status" value="2"/>
</dbReference>
<organism evidence="2 3">
    <name type="scientific">Cryobacterium sinapicolor</name>
    <dbReference type="NCBI Taxonomy" id="1259236"/>
    <lineage>
        <taxon>Bacteria</taxon>
        <taxon>Bacillati</taxon>
        <taxon>Actinomycetota</taxon>
        <taxon>Actinomycetes</taxon>
        <taxon>Micrococcales</taxon>
        <taxon>Microbacteriaceae</taxon>
        <taxon>Cryobacterium</taxon>
    </lineage>
</organism>
<comment type="caution">
    <text evidence="2">The sequence shown here is derived from an EMBL/GenBank/DDBJ whole genome shotgun (WGS) entry which is preliminary data.</text>
</comment>
<evidence type="ECO:0000313" key="2">
    <source>
        <dbReference type="EMBL" id="TFD04745.1"/>
    </source>
</evidence>
<accession>A0ABY2JIX6</accession>
<sequence>MATSVVGIDIGSAALRAVELADPAKAKPTLLRYFEVPLPDGAVSRGEVLEPNTVAGALKLLWSQGGFKSKDVVLGMGNQRVLARDLTVPKMSLNRIRESLPFEVQDMLPVPVADALLDFYPISESTGQNGLVVNGLLIAAVKEAVLGNVKAAQLAGLTTVDVDLIPFALSRVLVTRPQITGTVALLDLGGNTSSVVIIKDGVPQFVRIIPTGGDDLTEALRNGLEVDAVQAESIKRTRGLATGAVPSADQPAIEIIYQVTSELLTSLRNTINYYGNTRPADQVQRIVLTGGGSLLNGFAAALAELTRLDVSMADPFSTVSLARSVDEKALRGSSSAFTVALGLALGSAT</sequence>
<dbReference type="InterPro" id="IPR003494">
    <property type="entry name" value="SHS2_FtsA"/>
</dbReference>
<feature type="domain" description="SHS2" evidence="1">
    <location>
        <begin position="5"/>
        <end position="173"/>
    </location>
</feature>
<dbReference type="NCBIfam" id="TIGR01175">
    <property type="entry name" value="pilM"/>
    <property type="match status" value="1"/>
</dbReference>